<keyword evidence="2" id="KW-1185">Reference proteome</keyword>
<accession>A0A372IN57</accession>
<proteinExistence type="predicted"/>
<gene>
    <name evidence="1" type="ORF">D0Y96_13115</name>
</gene>
<reference evidence="1 2" key="1">
    <citation type="submission" date="2018-08" db="EMBL/GenBank/DDBJ databases">
        <title>Acidipila sp. 4G-K13, an acidobacterium isolated from forest soil.</title>
        <authorList>
            <person name="Gao Z.-H."/>
            <person name="Qiu L.-H."/>
        </authorList>
    </citation>
    <scope>NUCLEOTIDE SEQUENCE [LARGE SCALE GENOMIC DNA]</scope>
    <source>
        <strain evidence="1 2">4G-K13</strain>
    </source>
</reference>
<dbReference type="Proteomes" id="UP000264702">
    <property type="component" value="Unassembled WGS sequence"/>
</dbReference>
<dbReference type="EMBL" id="QVQT01000004">
    <property type="protein sequence ID" value="RFU16324.1"/>
    <property type="molecule type" value="Genomic_DNA"/>
</dbReference>
<organism evidence="1 2">
    <name type="scientific">Paracidobacterium acidisoli</name>
    <dbReference type="NCBI Taxonomy" id="2303751"/>
    <lineage>
        <taxon>Bacteria</taxon>
        <taxon>Pseudomonadati</taxon>
        <taxon>Acidobacteriota</taxon>
        <taxon>Terriglobia</taxon>
        <taxon>Terriglobales</taxon>
        <taxon>Acidobacteriaceae</taxon>
        <taxon>Paracidobacterium</taxon>
    </lineage>
</organism>
<evidence type="ECO:0000313" key="1">
    <source>
        <dbReference type="EMBL" id="RFU16324.1"/>
    </source>
</evidence>
<name>A0A372IN57_9BACT</name>
<dbReference type="AlphaFoldDB" id="A0A372IN57"/>
<evidence type="ECO:0000313" key="2">
    <source>
        <dbReference type="Proteomes" id="UP000264702"/>
    </source>
</evidence>
<protein>
    <submittedName>
        <fullName evidence="1">Uncharacterized protein</fullName>
    </submittedName>
</protein>
<comment type="caution">
    <text evidence="1">The sequence shown here is derived from an EMBL/GenBank/DDBJ whole genome shotgun (WGS) entry which is preliminary data.</text>
</comment>
<sequence length="252" mass="29267">MEVRGTRLRPQEQQLLRETGRFRVLNLKDVERTIYNGDRRALQTDLEYLRERGLVSVDSVAPRNDGHWLPQKRIEVVTLTKEGERLAHETSGYAPEQKLYHGLVKPREAEHDTQIYRAYLKESERIEKAGGSNLRVELDFELKSKIQKAIRAARKADPQRDMGEIKREVAEQYELPYVRNKIEIPDARIHYDMDQGSRTGFSDVEVVTAAYRPGHMKAKSQAGFRMYASASDRARLATIEDEQHMLDWVMDL</sequence>